<dbReference type="InterPro" id="IPR012291">
    <property type="entry name" value="CBM2_carb-bd_dom_sf"/>
</dbReference>
<keyword evidence="2" id="KW-0624">Polysaccharide degradation</keyword>
<keyword evidence="2" id="KW-0326">Glycosidase</keyword>
<dbReference type="PANTHER" id="PTHR34002:SF9">
    <property type="entry name" value="XYLOGLUCAN-SPECIFIC ENDO-BETA-1,4-GLUCANASE A"/>
    <property type="match status" value="1"/>
</dbReference>
<dbReference type="InterPro" id="IPR013319">
    <property type="entry name" value="GH11/12"/>
</dbReference>
<keyword evidence="2" id="KW-0119">Carbohydrate metabolism</keyword>
<dbReference type="InterPro" id="IPR008965">
    <property type="entry name" value="CBM2/CBM3_carb-bd_dom_sf"/>
</dbReference>
<dbReference type="SUPFAM" id="SSF49384">
    <property type="entry name" value="Carbohydrate-binding domain"/>
    <property type="match status" value="1"/>
</dbReference>
<evidence type="ECO:0000313" key="5">
    <source>
        <dbReference type="Proteomes" id="UP001500683"/>
    </source>
</evidence>
<dbReference type="InterPro" id="IPR013320">
    <property type="entry name" value="ConA-like_dom_sf"/>
</dbReference>
<reference evidence="5" key="1">
    <citation type="journal article" date="2019" name="Int. J. Syst. Evol. Microbiol.">
        <title>The Global Catalogue of Microorganisms (GCM) 10K type strain sequencing project: providing services to taxonomists for standard genome sequencing and annotation.</title>
        <authorList>
            <consortium name="The Broad Institute Genomics Platform"/>
            <consortium name="The Broad Institute Genome Sequencing Center for Infectious Disease"/>
            <person name="Wu L."/>
            <person name="Ma J."/>
        </authorList>
    </citation>
    <scope>NUCLEOTIDE SEQUENCE [LARGE SCALE GENOMIC DNA]</scope>
    <source>
        <strain evidence="5">JCM 16702</strain>
    </source>
</reference>
<gene>
    <name evidence="4" type="ORF">GCM10022214_43640</name>
</gene>
<dbReference type="Gene3D" id="2.60.40.290">
    <property type="match status" value="1"/>
</dbReference>
<evidence type="ECO:0000313" key="4">
    <source>
        <dbReference type="EMBL" id="GAA4080353.1"/>
    </source>
</evidence>
<dbReference type="RefSeq" id="WP_344950388.1">
    <property type="nucleotide sequence ID" value="NZ_BAAAZG010000028.1"/>
</dbReference>
<dbReference type="SUPFAM" id="SSF49899">
    <property type="entry name" value="Concanavalin A-like lectins/glucanases"/>
    <property type="match status" value="1"/>
</dbReference>
<feature type="domain" description="CBM2" evidence="3">
    <location>
        <begin position="288"/>
        <end position="391"/>
    </location>
</feature>
<dbReference type="Proteomes" id="UP001500683">
    <property type="component" value="Unassembled WGS sequence"/>
</dbReference>
<dbReference type="PANTHER" id="PTHR34002">
    <property type="entry name" value="BLR1656 PROTEIN"/>
    <property type="match status" value="1"/>
</dbReference>
<evidence type="ECO:0000259" key="3">
    <source>
        <dbReference type="PROSITE" id="PS51173"/>
    </source>
</evidence>
<dbReference type="Gene3D" id="2.60.120.180">
    <property type="match status" value="1"/>
</dbReference>
<dbReference type="EMBL" id="BAAAZG010000028">
    <property type="protein sequence ID" value="GAA4080353.1"/>
    <property type="molecule type" value="Genomic_DNA"/>
</dbReference>
<dbReference type="InterPro" id="IPR002594">
    <property type="entry name" value="GH12"/>
</dbReference>
<organism evidence="4 5">
    <name type="scientific">Actinomadura miaoliensis</name>
    <dbReference type="NCBI Taxonomy" id="430685"/>
    <lineage>
        <taxon>Bacteria</taxon>
        <taxon>Bacillati</taxon>
        <taxon>Actinomycetota</taxon>
        <taxon>Actinomycetes</taxon>
        <taxon>Streptosporangiales</taxon>
        <taxon>Thermomonosporaceae</taxon>
        <taxon>Actinomadura</taxon>
    </lineage>
</organism>
<name>A0ABP7W4M2_9ACTN</name>
<dbReference type="Pfam" id="PF00553">
    <property type="entry name" value="CBM_2"/>
    <property type="match status" value="1"/>
</dbReference>
<comment type="caution">
    <text evidence="4">The sequence shown here is derived from an EMBL/GenBank/DDBJ whole genome shotgun (WGS) entry which is preliminary data.</text>
</comment>
<comment type="similarity">
    <text evidence="1 2">Belongs to the glycosyl hydrolase 12 (cellulase H) family.</text>
</comment>
<protein>
    <submittedName>
        <fullName evidence="4">Cellulose binding domain-containing protein</fullName>
    </submittedName>
</protein>
<keyword evidence="5" id="KW-1185">Reference proteome</keyword>
<dbReference type="PROSITE" id="PS51173">
    <property type="entry name" value="CBM2"/>
    <property type="match status" value="1"/>
</dbReference>
<accession>A0ABP7W4M2</accession>
<keyword evidence="2" id="KW-0378">Hydrolase</keyword>
<evidence type="ECO:0000256" key="2">
    <source>
        <dbReference type="RuleBase" id="RU361163"/>
    </source>
</evidence>
<sequence length="391" mass="40071">MSSPLRTSPPPPSTASLGGTPLRRAAAAVAVALGLLVLAAGLAVRVALPAHAATQLCGATDTLSVSGGQYVAQNNIWGASTPQCITVDGTSFRVDSSGHQNSTSGAPAAYPSLFKGCHWGQCTSNSGLPVQVGSMPAVTSSWSTTQTGSGAYNVSYDLWYNTTPTTTGAPDGAEVMIWLNHNGGVQPAGSRVATGVQIAGATWDVWTAQMDWKYIAYVRTSGTSSVSDLDLRAFTRDAVGRGQIQNSWYLIDVEAGFEIWQGGAGLATNSFSVSVGGTTPPTDPPTDPPTGDRACTANLRVDNSWGSGFTATVTVANSGAQPLNGWTVEWSFPGGQRVQNAWNATVTQSGQSVRAVNAAYNGAVAANGATSFGFQGTGSNPGTASLRCTPN</sequence>
<proteinExistence type="inferred from homology"/>
<dbReference type="Pfam" id="PF01670">
    <property type="entry name" value="Glyco_hydro_12"/>
    <property type="match status" value="1"/>
</dbReference>
<dbReference type="SMART" id="SM00637">
    <property type="entry name" value="CBD_II"/>
    <property type="match status" value="1"/>
</dbReference>
<evidence type="ECO:0000256" key="1">
    <source>
        <dbReference type="ARBA" id="ARBA00005519"/>
    </source>
</evidence>
<dbReference type="InterPro" id="IPR001919">
    <property type="entry name" value="CBD2"/>
</dbReference>